<feature type="non-terminal residue" evidence="1">
    <location>
        <position position="30"/>
    </location>
</feature>
<proteinExistence type="predicted"/>
<accession>A0A381NYL3</accession>
<dbReference type="AlphaFoldDB" id="A0A381NYL3"/>
<sequence length="30" mass="3300">MELLTSPDAWIALITLTVLEVVLGIDNIVF</sequence>
<gene>
    <name evidence="1" type="ORF">METZ01_LOCUS12143</name>
</gene>
<name>A0A381NYL3_9ZZZZ</name>
<dbReference type="EMBL" id="UINC01000668">
    <property type="protein sequence ID" value="SUZ59289.1"/>
    <property type="molecule type" value="Genomic_DNA"/>
</dbReference>
<evidence type="ECO:0000313" key="1">
    <source>
        <dbReference type="EMBL" id="SUZ59289.1"/>
    </source>
</evidence>
<protein>
    <recommendedName>
        <fullName evidence="2">TerC family protein</fullName>
    </recommendedName>
</protein>
<evidence type="ECO:0008006" key="2">
    <source>
        <dbReference type="Google" id="ProtNLM"/>
    </source>
</evidence>
<reference evidence="1" key="1">
    <citation type="submission" date="2018-05" db="EMBL/GenBank/DDBJ databases">
        <authorList>
            <person name="Lanie J.A."/>
            <person name="Ng W.-L."/>
            <person name="Kazmierczak K.M."/>
            <person name="Andrzejewski T.M."/>
            <person name="Davidsen T.M."/>
            <person name="Wayne K.J."/>
            <person name="Tettelin H."/>
            <person name="Glass J.I."/>
            <person name="Rusch D."/>
            <person name="Podicherti R."/>
            <person name="Tsui H.-C.T."/>
            <person name="Winkler M.E."/>
        </authorList>
    </citation>
    <scope>NUCLEOTIDE SEQUENCE</scope>
</reference>
<organism evidence="1">
    <name type="scientific">marine metagenome</name>
    <dbReference type="NCBI Taxonomy" id="408172"/>
    <lineage>
        <taxon>unclassified sequences</taxon>
        <taxon>metagenomes</taxon>
        <taxon>ecological metagenomes</taxon>
    </lineage>
</organism>